<protein>
    <recommendedName>
        <fullName evidence="2">Minor capsid protein P9 transmembrane helices domain-containing protein</fullName>
    </recommendedName>
</protein>
<evidence type="ECO:0000313" key="3">
    <source>
        <dbReference type="EMBL" id="QHU23156.1"/>
    </source>
</evidence>
<keyword evidence="1" id="KW-0472">Membrane</keyword>
<dbReference type="EMBL" id="MN741025">
    <property type="protein sequence ID" value="QHU23156.1"/>
    <property type="molecule type" value="Genomic_DNA"/>
</dbReference>
<feature type="transmembrane region" description="Helical" evidence="1">
    <location>
        <begin position="57"/>
        <end position="76"/>
    </location>
</feature>
<dbReference type="InterPro" id="IPR043915">
    <property type="entry name" value="P9_TM"/>
</dbReference>
<accession>A0A6C0L180</accession>
<evidence type="ECO:0000259" key="2">
    <source>
        <dbReference type="Pfam" id="PF19066"/>
    </source>
</evidence>
<name>A0A6C0L180_9ZZZZ</name>
<reference evidence="3" key="1">
    <citation type="journal article" date="2020" name="Nature">
        <title>Giant virus diversity and host interactions through global metagenomics.</title>
        <authorList>
            <person name="Schulz F."/>
            <person name="Roux S."/>
            <person name="Paez-Espino D."/>
            <person name="Jungbluth S."/>
            <person name="Walsh D.A."/>
            <person name="Denef V.J."/>
            <person name="McMahon K.D."/>
            <person name="Konstantinidis K.T."/>
            <person name="Eloe-Fadrosh E.A."/>
            <person name="Kyrpides N.C."/>
            <person name="Woyke T."/>
        </authorList>
    </citation>
    <scope>NUCLEOTIDE SEQUENCE</scope>
    <source>
        <strain evidence="3">GVMAG-S-ERX555907-63</strain>
    </source>
</reference>
<evidence type="ECO:0000256" key="1">
    <source>
        <dbReference type="SAM" id="Phobius"/>
    </source>
</evidence>
<keyword evidence="1" id="KW-0812">Transmembrane</keyword>
<proteinExistence type="predicted"/>
<dbReference type="AlphaFoldDB" id="A0A6C0L180"/>
<dbReference type="Pfam" id="PF19066">
    <property type="entry name" value="P9_TM"/>
    <property type="match status" value="1"/>
</dbReference>
<feature type="transmembrane region" description="Helical" evidence="1">
    <location>
        <begin position="33"/>
        <end position="50"/>
    </location>
</feature>
<feature type="domain" description="Minor capsid protein P9 transmembrane helices" evidence="2">
    <location>
        <begin position="4"/>
        <end position="71"/>
    </location>
</feature>
<organism evidence="3">
    <name type="scientific">viral metagenome</name>
    <dbReference type="NCBI Taxonomy" id="1070528"/>
    <lineage>
        <taxon>unclassified sequences</taxon>
        <taxon>metagenomes</taxon>
        <taxon>organismal metagenomes</taxon>
    </lineage>
</organism>
<sequence length="175" mass="20451">MADVWTKKPQVLLSKDNLQYFIPTEDMTYIEKINAITRFIIYGSFLLFLVRGESLILLLPIVSMIIIYFLVSWGLGIDELKESFNNEKKSECTSPTLNNPFMNVMITDSRNREEACNYTEETKNQIEDAFNSNLYKDTNDLFGRNNSQRQFYTTPNTSIPNNQKEFADWLYGHKN</sequence>
<keyword evidence="1" id="KW-1133">Transmembrane helix</keyword>